<protein>
    <submittedName>
        <fullName evidence="2">Putative membrane protein</fullName>
    </submittedName>
</protein>
<dbReference type="HOGENOM" id="CLU_1440357_0_0_11"/>
<proteinExistence type="predicted"/>
<evidence type="ECO:0000313" key="3">
    <source>
        <dbReference type="Proteomes" id="UP000001444"/>
    </source>
</evidence>
<organism evidence="2 3">
    <name type="scientific">Streptomyces scabiei (strain 87.22)</name>
    <dbReference type="NCBI Taxonomy" id="680198"/>
    <lineage>
        <taxon>Bacteria</taxon>
        <taxon>Bacillati</taxon>
        <taxon>Actinomycetota</taxon>
        <taxon>Actinomycetes</taxon>
        <taxon>Kitasatosporales</taxon>
        <taxon>Streptomycetaceae</taxon>
        <taxon>Streptomyces</taxon>
    </lineage>
</organism>
<evidence type="ECO:0000256" key="1">
    <source>
        <dbReference type="SAM" id="Phobius"/>
    </source>
</evidence>
<keyword evidence="1" id="KW-0472">Membrane</keyword>
<dbReference type="Proteomes" id="UP000001444">
    <property type="component" value="Chromosome"/>
</dbReference>
<keyword evidence="1" id="KW-1133">Transmembrane helix</keyword>
<gene>
    <name evidence="2" type="ordered locus">SCAB_4281</name>
</gene>
<keyword evidence="1" id="KW-0812">Transmembrane</keyword>
<sequence length="188" mass="20923">MHIAAGFWDGSGSALLGSMLSGALAVGTFYGTRRHERNVAREQLAYEAAEAIGHALLVLEDALRPHPWETPRGDWRALWQSAGAFGHICIVRISALTEPPIFHAVKDFYNLLHEALRIMRDQDQNQQGPAASVNVDVMLLDVVQYLQAVLNALLDWRNKEAARRPPVPDYPWRGLLPAGPPRMVYPDP</sequence>
<keyword evidence="3" id="KW-1185">Reference proteome</keyword>
<dbReference type="RefSeq" id="WP_012998369.1">
    <property type="nucleotide sequence ID" value="NC_013929.1"/>
</dbReference>
<name>C9YSV7_STRSW</name>
<accession>C9YSV7</accession>
<dbReference type="EMBL" id="FN554889">
    <property type="protein sequence ID" value="CBG67632.1"/>
    <property type="molecule type" value="Genomic_DNA"/>
</dbReference>
<feature type="transmembrane region" description="Helical" evidence="1">
    <location>
        <begin position="12"/>
        <end position="31"/>
    </location>
</feature>
<dbReference type="GeneID" id="24306849"/>
<evidence type="ECO:0000313" key="2">
    <source>
        <dbReference type="EMBL" id="CBG67632.1"/>
    </source>
</evidence>
<reference evidence="2 3" key="1">
    <citation type="journal article" date="2010" name="Mol. Plant Microbe Interact.">
        <title>Streptomyces scabies 87-22 contains a coronafacic acid-like biosynthetic cluster that contributes to plant-microbe interactions.</title>
        <authorList>
            <person name="Bignell D.R."/>
            <person name="Seipke R.F."/>
            <person name="Huguet-Tapia J.C."/>
            <person name="Chambers A.H."/>
            <person name="Parry R.J."/>
            <person name="Loria R."/>
        </authorList>
    </citation>
    <scope>NUCLEOTIDE SEQUENCE [LARGE SCALE GENOMIC DNA]</scope>
    <source>
        <strain evidence="2 3">87.22</strain>
    </source>
</reference>
<dbReference type="AlphaFoldDB" id="C9YSV7"/>
<dbReference type="KEGG" id="scb:SCAB_4281"/>